<dbReference type="Gene3D" id="2.70.170.10">
    <property type="entry name" value="Neurotransmitter-gated ion-channel ligand-binding domain"/>
    <property type="match status" value="1"/>
</dbReference>
<proteinExistence type="predicted"/>
<reference evidence="3" key="3">
    <citation type="submission" date="2015-06" db="UniProtKB">
        <authorList>
            <consortium name="EnsemblMetazoa"/>
        </authorList>
    </citation>
    <scope>IDENTIFICATION</scope>
</reference>
<dbReference type="Proteomes" id="UP000015101">
    <property type="component" value="Unassembled WGS sequence"/>
</dbReference>
<dbReference type="CTD" id="20203895"/>
<feature type="region of interest" description="Disordered" evidence="1">
    <location>
        <begin position="329"/>
        <end position="351"/>
    </location>
</feature>
<dbReference type="GeneID" id="20203895"/>
<name>T1F4Z6_HELRO</name>
<dbReference type="InterPro" id="IPR036734">
    <property type="entry name" value="Neur_chan_lig-bd_sf"/>
</dbReference>
<reference evidence="2 4" key="2">
    <citation type="journal article" date="2013" name="Nature">
        <title>Insights into bilaterian evolution from three spiralian genomes.</title>
        <authorList>
            <person name="Simakov O."/>
            <person name="Marletaz F."/>
            <person name="Cho S.J."/>
            <person name="Edsinger-Gonzales E."/>
            <person name="Havlak P."/>
            <person name="Hellsten U."/>
            <person name="Kuo D.H."/>
            <person name="Larsson T."/>
            <person name="Lv J."/>
            <person name="Arendt D."/>
            <person name="Savage R."/>
            <person name="Osoegawa K."/>
            <person name="de Jong P."/>
            <person name="Grimwood J."/>
            <person name="Chapman J.A."/>
            <person name="Shapiro H."/>
            <person name="Aerts A."/>
            <person name="Otillar R.P."/>
            <person name="Terry A.Y."/>
            <person name="Boore J.L."/>
            <person name="Grigoriev I.V."/>
            <person name="Lindberg D.R."/>
            <person name="Seaver E.C."/>
            <person name="Weisblat D.A."/>
            <person name="Putnam N.H."/>
            <person name="Rokhsar D.S."/>
        </authorList>
    </citation>
    <scope>NUCLEOTIDE SEQUENCE</scope>
</reference>
<feature type="region of interest" description="Disordered" evidence="1">
    <location>
        <begin position="40"/>
        <end position="61"/>
    </location>
</feature>
<sequence>MNNYNEGNNNSNDEIINYSNNIPTIAIETAFKNLDAVREDNDVNNSNSNPNDNNNNNILEDRPIFFTPNHRAAKLTPGQNFDKGVDYLGAPAVKGIVEKKNENDKTDVYIRVVLSKVTEIDVIESSFSAEFYVQSRWREAKLDQQNKINKTAIKWDDFWNPRLQIENVDGAITGKKRKTIEALKRGKNWKNFEDPIKEKQWKTVEFSGENEAFIYERRKIKGRFQADMKLKYFPFDMQKIFLTVGSERSEDEVRLLADCSHKMPPFAVGCSPDAVYWRFKEKRRRNRYLRWLYRDDYDCEYDFYSNNNDNNTVNVNKVYSNDDVDEFDDDDDDEFSKAEKASAGPLATAKTDSDNKTELEYLKIRVDIEEDESQKSLAFVCYLERKPNFFLYNIFLVLVRVLKKK</sequence>
<dbReference type="EMBL" id="KB096411">
    <property type="protein sequence ID" value="ESO05048.1"/>
    <property type="molecule type" value="Genomic_DNA"/>
</dbReference>
<dbReference type="EnsemblMetazoa" id="HelroT172062">
    <property type="protein sequence ID" value="HelroP172062"/>
    <property type="gene ID" value="HelroG172062"/>
</dbReference>
<evidence type="ECO:0000313" key="4">
    <source>
        <dbReference type="Proteomes" id="UP000015101"/>
    </source>
</evidence>
<reference evidence="4" key="1">
    <citation type="submission" date="2012-12" db="EMBL/GenBank/DDBJ databases">
        <authorList>
            <person name="Hellsten U."/>
            <person name="Grimwood J."/>
            <person name="Chapman J.A."/>
            <person name="Shapiro H."/>
            <person name="Aerts A."/>
            <person name="Otillar R.P."/>
            <person name="Terry A.Y."/>
            <person name="Boore J.L."/>
            <person name="Simakov O."/>
            <person name="Marletaz F."/>
            <person name="Cho S.-J."/>
            <person name="Edsinger-Gonzales E."/>
            <person name="Havlak P."/>
            <person name="Kuo D.-H."/>
            <person name="Larsson T."/>
            <person name="Lv J."/>
            <person name="Arendt D."/>
            <person name="Savage R."/>
            <person name="Osoegawa K."/>
            <person name="de Jong P."/>
            <person name="Lindberg D.R."/>
            <person name="Seaver E.C."/>
            <person name="Weisblat D.A."/>
            <person name="Putnam N.H."/>
            <person name="Grigoriev I.V."/>
            <person name="Rokhsar D.S."/>
        </authorList>
    </citation>
    <scope>NUCLEOTIDE SEQUENCE</scope>
</reference>
<dbReference type="KEGG" id="hro:HELRODRAFT_172062"/>
<feature type="compositionally biased region" description="Low complexity" evidence="1">
    <location>
        <begin position="43"/>
        <end position="57"/>
    </location>
</feature>
<dbReference type="GO" id="GO:0005230">
    <property type="term" value="F:extracellular ligand-gated monoatomic ion channel activity"/>
    <property type="evidence" value="ECO:0007669"/>
    <property type="project" value="InterPro"/>
</dbReference>
<gene>
    <name evidence="3" type="primary">20203895</name>
    <name evidence="2" type="ORF">HELRODRAFT_172062</name>
</gene>
<dbReference type="GO" id="GO:0004888">
    <property type="term" value="F:transmembrane signaling receptor activity"/>
    <property type="evidence" value="ECO:0007669"/>
    <property type="project" value="InterPro"/>
</dbReference>
<evidence type="ECO:0000313" key="2">
    <source>
        <dbReference type="EMBL" id="ESO05048.1"/>
    </source>
</evidence>
<dbReference type="GO" id="GO:0016020">
    <property type="term" value="C:membrane"/>
    <property type="evidence" value="ECO:0007669"/>
    <property type="project" value="InterPro"/>
</dbReference>
<dbReference type="RefSeq" id="XP_009016981.1">
    <property type="nucleotide sequence ID" value="XM_009018733.1"/>
</dbReference>
<organism evidence="3 4">
    <name type="scientific">Helobdella robusta</name>
    <name type="common">Californian leech</name>
    <dbReference type="NCBI Taxonomy" id="6412"/>
    <lineage>
        <taxon>Eukaryota</taxon>
        <taxon>Metazoa</taxon>
        <taxon>Spiralia</taxon>
        <taxon>Lophotrochozoa</taxon>
        <taxon>Annelida</taxon>
        <taxon>Clitellata</taxon>
        <taxon>Hirudinea</taxon>
        <taxon>Rhynchobdellida</taxon>
        <taxon>Glossiphoniidae</taxon>
        <taxon>Helobdella</taxon>
    </lineage>
</organism>
<evidence type="ECO:0000313" key="3">
    <source>
        <dbReference type="EnsemblMetazoa" id="HelroP172062"/>
    </source>
</evidence>
<protein>
    <submittedName>
        <fullName evidence="2 3">Uncharacterized protein</fullName>
    </submittedName>
</protein>
<accession>T1F4Z6</accession>
<dbReference type="InParanoid" id="T1F4Z6"/>
<dbReference type="AlphaFoldDB" id="T1F4Z6"/>
<dbReference type="SUPFAM" id="SSF63712">
    <property type="entry name" value="Nicotinic receptor ligand binding domain-like"/>
    <property type="match status" value="1"/>
</dbReference>
<dbReference type="PANTHER" id="PTHR18945">
    <property type="entry name" value="NEUROTRANSMITTER GATED ION CHANNEL"/>
    <property type="match status" value="1"/>
</dbReference>
<evidence type="ECO:0000256" key="1">
    <source>
        <dbReference type="SAM" id="MobiDB-lite"/>
    </source>
</evidence>
<keyword evidence="4" id="KW-1185">Reference proteome</keyword>
<dbReference type="InterPro" id="IPR006201">
    <property type="entry name" value="Neur_channel"/>
</dbReference>
<dbReference type="EMBL" id="AMQM01004032">
    <property type="status" value="NOT_ANNOTATED_CDS"/>
    <property type="molecule type" value="Genomic_DNA"/>
</dbReference>
<dbReference type="HOGENOM" id="CLU_680227_0_0_1"/>